<sequence>MRLSEKDGWKAIQSPLTHGEKKTLQWLKSTDSNYPSWPSTTCPRQLDDTVDCRVIVMYLMWTISKGQNMGP</sequence>
<proteinExistence type="predicted"/>
<organism evidence="1 2">
    <name type="scientific">Prunus yedoensis var. nudiflora</name>
    <dbReference type="NCBI Taxonomy" id="2094558"/>
    <lineage>
        <taxon>Eukaryota</taxon>
        <taxon>Viridiplantae</taxon>
        <taxon>Streptophyta</taxon>
        <taxon>Embryophyta</taxon>
        <taxon>Tracheophyta</taxon>
        <taxon>Spermatophyta</taxon>
        <taxon>Magnoliopsida</taxon>
        <taxon>eudicotyledons</taxon>
        <taxon>Gunneridae</taxon>
        <taxon>Pentapetalae</taxon>
        <taxon>rosids</taxon>
        <taxon>fabids</taxon>
        <taxon>Rosales</taxon>
        <taxon>Rosaceae</taxon>
        <taxon>Amygdaloideae</taxon>
        <taxon>Amygdaleae</taxon>
        <taxon>Prunus</taxon>
    </lineage>
</organism>
<protein>
    <submittedName>
        <fullName evidence="1">Uncharacterized protein</fullName>
    </submittedName>
</protein>
<dbReference type="EMBL" id="PJQY01002630">
    <property type="protein sequence ID" value="PQP91998.1"/>
    <property type="molecule type" value="Genomic_DNA"/>
</dbReference>
<evidence type="ECO:0000313" key="2">
    <source>
        <dbReference type="Proteomes" id="UP000250321"/>
    </source>
</evidence>
<dbReference type="Proteomes" id="UP000250321">
    <property type="component" value="Unassembled WGS sequence"/>
</dbReference>
<evidence type="ECO:0000313" key="1">
    <source>
        <dbReference type="EMBL" id="PQP91998.1"/>
    </source>
</evidence>
<dbReference type="AlphaFoldDB" id="A0A314XJ85"/>
<keyword evidence="2" id="KW-1185">Reference proteome</keyword>
<comment type="caution">
    <text evidence="1">The sequence shown here is derived from an EMBL/GenBank/DDBJ whole genome shotgun (WGS) entry which is preliminary data.</text>
</comment>
<accession>A0A314XJ85</accession>
<reference evidence="1 2" key="1">
    <citation type="submission" date="2018-02" db="EMBL/GenBank/DDBJ databases">
        <title>Draft genome of wild Prunus yedoensis var. nudiflora.</title>
        <authorList>
            <person name="Baek S."/>
            <person name="Kim J.-H."/>
            <person name="Choi K."/>
            <person name="Kim G.-B."/>
            <person name="Cho A."/>
            <person name="Jang H."/>
            <person name="Shin C.-H."/>
            <person name="Yu H.-J."/>
            <person name="Mun J.-H."/>
        </authorList>
    </citation>
    <scope>NUCLEOTIDE SEQUENCE [LARGE SCALE GENOMIC DNA]</scope>
    <source>
        <strain evidence="2">cv. Jeju island</strain>
        <tissue evidence="1">Leaf</tissue>
    </source>
</reference>
<name>A0A314XJ85_PRUYE</name>
<gene>
    <name evidence="1" type="ORF">Pyn_32026</name>
</gene>